<sequence length="144" mass="16952">MTPYKAFIDTFLDKISDYKLLNYEDYLVDELAVGYMKRVCTKFDKICQADLSQQDDNEYAFLSDEIDDEIIDIVTDGMVVEWLRQYVNNSDNLENILNTKDFTMYSSKNLLAEIKSLYQDEQKAFTNSMREYSYNHGDLSNLHL</sequence>
<proteinExistence type="predicted"/>
<evidence type="ECO:0000313" key="1">
    <source>
        <dbReference type="EMBL" id="KJF40235.1"/>
    </source>
</evidence>
<reference evidence="1" key="1">
    <citation type="submission" date="2015-02" db="EMBL/GenBank/DDBJ databases">
        <title>A novel member of the family Ruminococcaceae isolated from human feces.</title>
        <authorList>
            <person name="Shkoporov A.N."/>
            <person name="Chaplin A.V."/>
            <person name="Motuzova O.V."/>
            <person name="Kafarskaia L.I."/>
            <person name="Khokhlova E.V."/>
            <person name="Efimov B.A."/>
        </authorList>
    </citation>
    <scope>NUCLEOTIDE SEQUENCE [LARGE SCALE GENOMIC DNA]</scope>
    <source>
        <strain evidence="1">585-1</strain>
    </source>
</reference>
<dbReference type="AlphaFoldDB" id="A0A0D8IZW3"/>
<gene>
    <name evidence="1" type="ORF">TQ39_07500</name>
</gene>
<evidence type="ECO:0000313" key="2">
    <source>
        <dbReference type="Proteomes" id="UP000032483"/>
    </source>
</evidence>
<organism evidence="1 2">
    <name type="scientific">Ruthenibacterium lactatiformans</name>
    <dbReference type="NCBI Taxonomy" id="1550024"/>
    <lineage>
        <taxon>Bacteria</taxon>
        <taxon>Bacillati</taxon>
        <taxon>Bacillota</taxon>
        <taxon>Clostridia</taxon>
        <taxon>Eubacteriales</taxon>
        <taxon>Oscillospiraceae</taxon>
        <taxon>Ruthenibacterium</taxon>
    </lineage>
</organism>
<keyword evidence="2" id="KW-1185">Reference proteome</keyword>
<dbReference type="GeneID" id="42856456"/>
<comment type="caution">
    <text evidence="1">The sequence shown here is derived from an EMBL/GenBank/DDBJ whole genome shotgun (WGS) entry which is preliminary data.</text>
</comment>
<dbReference type="Proteomes" id="UP000032483">
    <property type="component" value="Unassembled WGS sequence"/>
</dbReference>
<accession>A0A0D8IZW3</accession>
<dbReference type="RefSeq" id="WP_009323307.1">
    <property type="nucleotide sequence ID" value="NZ_JAFHCK010000036.1"/>
</dbReference>
<name>A0A0D8IZW3_9FIRM</name>
<dbReference type="EMBL" id="JXXK01000008">
    <property type="protein sequence ID" value="KJF40235.1"/>
    <property type="molecule type" value="Genomic_DNA"/>
</dbReference>
<protein>
    <submittedName>
        <fullName evidence="1">Uncharacterized protein</fullName>
    </submittedName>
</protein>